<protein>
    <submittedName>
        <fullName evidence="2">Uncharacterized protein</fullName>
    </submittedName>
</protein>
<dbReference type="EMBL" id="KI678502">
    <property type="protein sequence ID" value="ETL98655.1"/>
    <property type="molecule type" value="Genomic_DNA"/>
</dbReference>
<accession>W2LPX5</accession>
<feature type="non-terminal residue" evidence="2">
    <location>
        <position position="124"/>
    </location>
</feature>
<reference evidence="2" key="1">
    <citation type="submission" date="2013-11" db="EMBL/GenBank/DDBJ databases">
        <title>The Genome Sequence of Phytophthora parasitica CHvinca01.</title>
        <authorList>
            <consortium name="The Broad Institute Genomics Platform"/>
            <person name="Russ C."/>
            <person name="Tyler B."/>
            <person name="Panabieres F."/>
            <person name="Shan W."/>
            <person name="Tripathy S."/>
            <person name="Grunwald N."/>
            <person name="Machado M."/>
            <person name="Johnson C.S."/>
            <person name="Arredondo F."/>
            <person name="Hong C."/>
            <person name="Coffey M."/>
            <person name="Young S.K."/>
            <person name="Zeng Q."/>
            <person name="Gargeya S."/>
            <person name="Fitzgerald M."/>
            <person name="Abouelleil A."/>
            <person name="Alvarado L."/>
            <person name="Chapman S.B."/>
            <person name="Gainer-Dewar J."/>
            <person name="Goldberg J."/>
            <person name="Griggs A."/>
            <person name="Gujja S."/>
            <person name="Hansen M."/>
            <person name="Howarth C."/>
            <person name="Imamovic A."/>
            <person name="Ireland A."/>
            <person name="Larimer J."/>
            <person name="McCowan C."/>
            <person name="Murphy C."/>
            <person name="Pearson M."/>
            <person name="Poon T.W."/>
            <person name="Priest M."/>
            <person name="Roberts A."/>
            <person name="Saif S."/>
            <person name="Shea T."/>
            <person name="Sykes S."/>
            <person name="Wortman J."/>
            <person name="Nusbaum C."/>
            <person name="Birren B."/>
        </authorList>
    </citation>
    <scope>NUCLEOTIDE SEQUENCE [LARGE SCALE GENOMIC DNA]</scope>
    <source>
        <strain evidence="2">CHvinca01</strain>
    </source>
</reference>
<dbReference type="VEuPathDB" id="FungiDB:PPTG_08895"/>
<dbReference type="AlphaFoldDB" id="W2LPX5"/>
<organism evidence="2">
    <name type="scientific">Phytophthora nicotianae</name>
    <name type="common">Potato buckeye rot agent</name>
    <name type="synonym">Phytophthora parasitica</name>
    <dbReference type="NCBI Taxonomy" id="4792"/>
    <lineage>
        <taxon>Eukaryota</taxon>
        <taxon>Sar</taxon>
        <taxon>Stramenopiles</taxon>
        <taxon>Oomycota</taxon>
        <taxon>Peronosporomycetes</taxon>
        <taxon>Peronosporales</taxon>
        <taxon>Peronosporaceae</taxon>
        <taxon>Phytophthora</taxon>
    </lineage>
</organism>
<gene>
    <name evidence="2" type="ORF">L917_04316</name>
</gene>
<sequence length="124" mass="14237">MLVLESSNREFGPSSKTYTHPEGGHHLPLAQALEASSRRLAAAFTQKRDLTELYGAQSEQMSVLASCAISNSMIIKPRRKRLQTARRREQCRNNQARYRARQRESVHELQDCVEQLRKEVQNLS</sequence>
<evidence type="ECO:0000313" key="2">
    <source>
        <dbReference type="EMBL" id="ETL98655.1"/>
    </source>
</evidence>
<name>W2LPX5_PHYNI</name>
<dbReference type="Proteomes" id="UP000054423">
    <property type="component" value="Unassembled WGS sequence"/>
</dbReference>
<feature type="region of interest" description="Disordered" evidence="1">
    <location>
        <begin position="1"/>
        <end position="25"/>
    </location>
</feature>
<proteinExistence type="predicted"/>
<evidence type="ECO:0000256" key="1">
    <source>
        <dbReference type="SAM" id="MobiDB-lite"/>
    </source>
</evidence>
<feature type="region of interest" description="Disordered" evidence="1">
    <location>
        <begin position="79"/>
        <end position="104"/>
    </location>
</feature>